<gene>
    <name evidence="3" type="ORF">DI628_02425</name>
</gene>
<dbReference type="SUPFAM" id="SSF56059">
    <property type="entry name" value="Glutathione synthetase ATP-binding domain-like"/>
    <property type="match status" value="1"/>
</dbReference>
<dbReference type="Proteomes" id="UP000320948">
    <property type="component" value="Unassembled WGS sequence"/>
</dbReference>
<name>A0A6N4R3C3_BLAVI</name>
<proteinExistence type="predicted"/>
<evidence type="ECO:0000256" key="1">
    <source>
        <dbReference type="PROSITE-ProRule" id="PRU00409"/>
    </source>
</evidence>
<dbReference type="EMBL" id="VAFM01000001">
    <property type="protein sequence ID" value="TKW61496.1"/>
    <property type="molecule type" value="Genomic_DNA"/>
</dbReference>
<evidence type="ECO:0000313" key="4">
    <source>
        <dbReference type="Proteomes" id="UP000320948"/>
    </source>
</evidence>
<dbReference type="GO" id="GO:0005524">
    <property type="term" value="F:ATP binding"/>
    <property type="evidence" value="ECO:0007669"/>
    <property type="project" value="UniProtKB-UniRule"/>
</dbReference>
<dbReference type="InterPro" id="IPR011761">
    <property type="entry name" value="ATP-grasp"/>
</dbReference>
<dbReference type="AlphaFoldDB" id="A0A6N4R3C3"/>
<dbReference type="GO" id="GO:0005737">
    <property type="term" value="C:cytoplasm"/>
    <property type="evidence" value="ECO:0007669"/>
    <property type="project" value="TreeGrafter"/>
</dbReference>
<feature type="domain" description="ATP-grasp" evidence="2">
    <location>
        <begin position="116"/>
        <end position="297"/>
    </location>
</feature>
<dbReference type="GO" id="GO:0018169">
    <property type="term" value="F:ribosomal S6-glutamic acid ligase activity"/>
    <property type="evidence" value="ECO:0007669"/>
    <property type="project" value="TreeGrafter"/>
</dbReference>
<dbReference type="Gene3D" id="3.30.1490.20">
    <property type="entry name" value="ATP-grasp fold, A domain"/>
    <property type="match status" value="1"/>
</dbReference>
<dbReference type="PANTHER" id="PTHR21621:SF0">
    <property type="entry name" value="BETA-CITRYLGLUTAMATE SYNTHASE B-RELATED"/>
    <property type="match status" value="1"/>
</dbReference>
<keyword evidence="1" id="KW-0067">ATP-binding</keyword>
<organism evidence="3 4">
    <name type="scientific">Blastochloris viridis</name>
    <name type="common">Rhodopseudomonas viridis</name>
    <dbReference type="NCBI Taxonomy" id="1079"/>
    <lineage>
        <taxon>Bacteria</taxon>
        <taxon>Pseudomonadati</taxon>
        <taxon>Pseudomonadota</taxon>
        <taxon>Alphaproteobacteria</taxon>
        <taxon>Hyphomicrobiales</taxon>
        <taxon>Blastochloridaceae</taxon>
        <taxon>Blastochloris</taxon>
    </lineage>
</organism>
<protein>
    <recommendedName>
        <fullName evidence="2">ATP-grasp domain-containing protein</fullName>
    </recommendedName>
</protein>
<dbReference type="Pfam" id="PF08443">
    <property type="entry name" value="RimK"/>
    <property type="match status" value="1"/>
</dbReference>
<accession>A0A6N4R3C3</accession>
<dbReference type="PANTHER" id="PTHR21621">
    <property type="entry name" value="RIBOSOMAL PROTEIN S6 MODIFICATION PROTEIN"/>
    <property type="match status" value="1"/>
</dbReference>
<sequence length="320" mass="35064">MRFIIFTRFHSQHSQGEFVVRLAAAATQLGHTFSIINPADVFLDFAQGPNPAQGSASLPECPVRWRDLPFPAADLVLPIARWDDDYTWQVVETLRAWGQPVFPHNRVPLGDHVTMARLFSRRGVPTPRSWVLNNAEQFTVIMPELQFPCLIRSRHGGRGRQFNIAQHSGEGLELAQKFSMVGQPFVVQDLPQPWGEDVRIMLIGNQIAAAVLRRAPVGFVRPRESGNLSVTPIELSSQEVELARQAASIYGAPFCAVSLLRTESGPILLEVARAPVLSEMEAATGTNLAVPLIEHLAALAGLGPQSAAGNVIPMAARQHE</sequence>
<dbReference type="GO" id="GO:0046872">
    <property type="term" value="F:metal ion binding"/>
    <property type="evidence" value="ECO:0007669"/>
    <property type="project" value="InterPro"/>
</dbReference>
<dbReference type="PROSITE" id="PS50975">
    <property type="entry name" value="ATP_GRASP"/>
    <property type="match status" value="1"/>
</dbReference>
<evidence type="ECO:0000313" key="3">
    <source>
        <dbReference type="EMBL" id="TKW61496.1"/>
    </source>
</evidence>
<dbReference type="Gene3D" id="3.30.470.20">
    <property type="entry name" value="ATP-grasp fold, B domain"/>
    <property type="match status" value="1"/>
</dbReference>
<comment type="caution">
    <text evidence="3">The sequence shown here is derived from an EMBL/GenBank/DDBJ whole genome shotgun (WGS) entry which is preliminary data.</text>
</comment>
<dbReference type="InterPro" id="IPR013651">
    <property type="entry name" value="ATP-grasp_RimK-type"/>
</dbReference>
<dbReference type="InterPro" id="IPR013815">
    <property type="entry name" value="ATP_grasp_subdomain_1"/>
</dbReference>
<keyword evidence="1" id="KW-0547">Nucleotide-binding</keyword>
<reference evidence="3 4" key="1">
    <citation type="journal article" date="2017" name="Nat. Commun.">
        <title>In situ click chemistry generation of cyclooxygenase-2 inhibitors.</title>
        <authorList>
            <person name="Bhardwaj A."/>
            <person name="Kaur J."/>
            <person name="Wuest M."/>
            <person name="Wuest F."/>
        </authorList>
    </citation>
    <scope>NUCLEOTIDE SEQUENCE [LARGE SCALE GENOMIC DNA]</scope>
    <source>
        <strain evidence="3">S2_018_000_R2_106</strain>
    </source>
</reference>
<dbReference type="GO" id="GO:0009432">
    <property type="term" value="P:SOS response"/>
    <property type="evidence" value="ECO:0007669"/>
    <property type="project" value="TreeGrafter"/>
</dbReference>
<evidence type="ECO:0000259" key="2">
    <source>
        <dbReference type="PROSITE" id="PS50975"/>
    </source>
</evidence>